<comment type="caution">
    <text evidence="2">The sequence shown here is derived from an EMBL/GenBank/DDBJ whole genome shotgun (WGS) entry which is preliminary data.</text>
</comment>
<dbReference type="Proteomes" id="UP000253501">
    <property type="component" value="Unassembled WGS sequence"/>
</dbReference>
<dbReference type="RefSeq" id="WP_013957937.1">
    <property type="nucleotide sequence ID" value="NZ_CAXUOZ020000001.1"/>
</dbReference>
<feature type="transmembrane region" description="Helical" evidence="1">
    <location>
        <begin position="40"/>
        <end position="61"/>
    </location>
</feature>
<dbReference type="AlphaFoldDB" id="A0A367PFV0"/>
<evidence type="ECO:0000313" key="3">
    <source>
        <dbReference type="Proteomes" id="UP000253501"/>
    </source>
</evidence>
<proteinExistence type="predicted"/>
<evidence type="ECO:0000313" key="2">
    <source>
        <dbReference type="EMBL" id="RCJ06423.1"/>
    </source>
</evidence>
<name>A0A367PFV0_CUPNE</name>
<keyword evidence="1" id="KW-1133">Transmembrane helix</keyword>
<reference evidence="2 3" key="1">
    <citation type="submission" date="2018-04" db="EMBL/GenBank/DDBJ databases">
        <title>Cupriavidus necator CR12 genome sequencing and assembly.</title>
        <authorList>
            <person name="Ben Fekih I."/>
            <person name="Mazhar H.S."/>
            <person name="Bello S.K."/>
            <person name="Rensing C."/>
        </authorList>
    </citation>
    <scope>NUCLEOTIDE SEQUENCE [LARGE SCALE GENOMIC DNA]</scope>
    <source>
        <strain evidence="2 3">CR12</strain>
    </source>
</reference>
<evidence type="ECO:0000256" key="1">
    <source>
        <dbReference type="SAM" id="Phobius"/>
    </source>
</evidence>
<keyword evidence="1" id="KW-0812">Transmembrane</keyword>
<gene>
    <name evidence="2" type="ORF">DDK22_21865</name>
</gene>
<accession>A0A367PFV0</accession>
<dbReference type="GeneID" id="34311032"/>
<dbReference type="EMBL" id="QDHA01000052">
    <property type="protein sequence ID" value="RCJ06423.1"/>
    <property type="molecule type" value="Genomic_DNA"/>
</dbReference>
<protein>
    <submittedName>
        <fullName evidence="2">Uncharacterized protein</fullName>
    </submittedName>
</protein>
<organism evidence="2 3">
    <name type="scientific">Cupriavidus necator</name>
    <name type="common">Alcaligenes eutrophus</name>
    <name type="synonym">Ralstonia eutropha</name>
    <dbReference type="NCBI Taxonomy" id="106590"/>
    <lineage>
        <taxon>Bacteria</taxon>
        <taxon>Pseudomonadati</taxon>
        <taxon>Pseudomonadota</taxon>
        <taxon>Betaproteobacteria</taxon>
        <taxon>Burkholderiales</taxon>
        <taxon>Burkholderiaceae</taxon>
        <taxon>Cupriavidus</taxon>
    </lineage>
</organism>
<sequence length="65" mass="7268">MMAMIRLFIDEWRQLWHDGHDQPGRADAARLRHKLWRKEIGAAVIVLGAAVMFSEVARGLAGIAG</sequence>
<keyword evidence="1" id="KW-0472">Membrane</keyword>